<dbReference type="RefSeq" id="XP_003371494.1">
    <property type="nucleotide sequence ID" value="XM_003371446.1"/>
</dbReference>
<dbReference type="KEGG" id="tsp:Tsp_11581"/>
<name>E5SRM2_TRISP</name>
<dbReference type="EMBL" id="JYDH01000075">
    <property type="protein sequence ID" value="KRY33924.1"/>
    <property type="molecule type" value="Genomic_DNA"/>
</dbReference>
<accession>E5SRM2</accession>
<dbReference type="InParanoid" id="E5SRM2"/>
<dbReference type="AlphaFoldDB" id="E5SRM2"/>
<proteinExistence type="predicted"/>
<reference evidence="1 2" key="1">
    <citation type="submission" date="2015-01" db="EMBL/GenBank/DDBJ databases">
        <title>Evolution of Trichinella species and genotypes.</title>
        <authorList>
            <person name="Korhonen P.K."/>
            <person name="Edoardo P."/>
            <person name="Giuseppe L.R."/>
            <person name="Gasser R.B."/>
        </authorList>
    </citation>
    <scope>NUCLEOTIDE SEQUENCE [LARGE SCALE GENOMIC DNA]</scope>
    <source>
        <strain evidence="1">ISS3</strain>
    </source>
</reference>
<evidence type="ECO:0000313" key="1">
    <source>
        <dbReference type="EMBL" id="KRY33924.1"/>
    </source>
</evidence>
<dbReference type="OrthoDB" id="10274304at2759"/>
<dbReference type="HOGENOM" id="CLU_1252103_0_0_1"/>
<keyword evidence="2" id="KW-1185">Reference proteome</keyword>
<evidence type="ECO:0000313" key="2">
    <source>
        <dbReference type="Proteomes" id="UP000054776"/>
    </source>
</evidence>
<organism evidence="1 2">
    <name type="scientific">Trichinella spiralis</name>
    <name type="common">Trichina worm</name>
    <dbReference type="NCBI Taxonomy" id="6334"/>
    <lineage>
        <taxon>Eukaryota</taxon>
        <taxon>Metazoa</taxon>
        <taxon>Ecdysozoa</taxon>
        <taxon>Nematoda</taxon>
        <taxon>Enoplea</taxon>
        <taxon>Dorylaimia</taxon>
        <taxon>Trichinellida</taxon>
        <taxon>Trichinellidae</taxon>
        <taxon>Trichinella</taxon>
    </lineage>
</organism>
<gene>
    <name evidence="1" type="ORF">T01_1615</name>
</gene>
<sequence length="221" mass="24520">MGKRCCCSVYLEKEEILSDHRAAVMVVVASSSVTLETDCSFAVGRHLASNYYPLKVKNCSVPWTKVQIVVLGCRWVKCVSAGKDPLSANQSSCHQETLNSGIPQATSRQEWKIGLCHLWSALLDISSAAFGFAWSVTIGRAEVKMCSYQLWKISPKKINRFKIPGCEKITSKTMQSVQKRRLRSGCITNDVTSGMSPHWTGCWYLNELSHALLLTKSTALP</sequence>
<comment type="caution">
    <text evidence="1">The sequence shown here is derived from an EMBL/GenBank/DDBJ whole genome shotgun (WGS) entry which is preliminary data.</text>
</comment>
<dbReference type="Proteomes" id="UP000054776">
    <property type="component" value="Unassembled WGS sequence"/>
</dbReference>
<protein>
    <submittedName>
        <fullName evidence="1">Uncharacterized protein</fullName>
    </submittedName>
</protein>